<dbReference type="Gene3D" id="2.60.40.10">
    <property type="entry name" value="Immunoglobulins"/>
    <property type="match status" value="2"/>
</dbReference>
<dbReference type="InterPro" id="IPR001245">
    <property type="entry name" value="Ser-Thr/Tyr_kinase_cat_dom"/>
</dbReference>
<evidence type="ECO:0000256" key="3">
    <source>
        <dbReference type="ARBA" id="ARBA00022729"/>
    </source>
</evidence>
<keyword evidence="8 11" id="KW-0472">Membrane</keyword>
<keyword evidence="15" id="KW-1185">Reference proteome</keyword>
<dbReference type="PANTHER" id="PTHR24416:SF525">
    <property type="entry name" value="INSULIN-LIKE RECEPTOR"/>
    <property type="match status" value="1"/>
</dbReference>
<evidence type="ECO:0000256" key="9">
    <source>
        <dbReference type="ARBA" id="ARBA00023180"/>
    </source>
</evidence>
<keyword evidence="14" id="KW-0418">Kinase</keyword>
<dbReference type="GO" id="GO:0043235">
    <property type="term" value="C:receptor complex"/>
    <property type="evidence" value="ECO:0007669"/>
    <property type="project" value="TreeGrafter"/>
</dbReference>
<dbReference type="InterPro" id="IPR013783">
    <property type="entry name" value="Ig-like_fold"/>
</dbReference>
<dbReference type="InParanoid" id="F2UA49"/>
<keyword evidence="3" id="KW-0732">Signal</keyword>
<dbReference type="Gene3D" id="1.10.510.10">
    <property type="entry name" value="Transferase(Phosphotransferase) domain 1"/>
    <property type="match status" value="1"/>
</dbReference>
<feature type="domain" description="Protein kinase" evidence="12">
    <location>
        <begin position="970"/>
        <end position="1259"/>
    </location>
</feature>
<evidence type="ECO:0000256" key="1">
    <source>
        <dbReference type="ARBA" id="ARBA00004479"/>
    </source>
</evidence>
<dbReference type="SUPFAM" id="SSF56112">
    <property type="entry name" value="Protein kinase-like (PK-like)"/>
    <property type="match status" value="1"/>
</dbReference>
<evidence type="ECO:0000259" key="13">
    <source>
        <dbReference type="PROSITE" id="PS50853"/>
    </source>
</evidence>
<dbReference type="InterPro" id="IPR000719">
    <property type="entry name" value="Prot_kinase_dom"/>
</dbReference>
<keyword evidence="5" id="KW-0547">Nucleotide-binding</keyword>
<dbReference type="GO" id="GO:0005524">
    <property type="term" value="F:ATP binding"/>
    <property type="evidence" value="ECO:0007669"/>
    <property type="project" value="UniProtKB-KW"/>
</dbReference>
<dbReference type="PANTHER" id="PTHR24416">
    <property type="entry name" value="TYROSINE-PROTEIN KINASE RECEPTOR"/>
    <property type="match status" value="1"/>
</dbReference>
<dbReference type="eggNOG" id="KOG0199">
    <property type="taxonomic scope" value="Eukaryota"/>
</dbReference>
<sequence length="1364" mass="147758">MERGCNRCRKRQRQALQALRPQSMRPHHAVFAPVSQQLLLVSLLFASAVVLVGAQTSSTSTTSPRPSTTSLDACIDTNPKLCGFLAAQGTCNSPAFSELATRCCQTCSNSTLNPPPPTWFVCGFPGDSDGTHCSREGLSNCFAVTTTPSSCVRLPASLGLGTRYLRLEHRGLNDVDLPHFQWSIHRDPACMTSYSLSQSLTGSSQLGSCTNVRFGGTTVLYLTIFRNCTRLPDGMWDCQGKDLPCFHWTRQSETRCSLPTDSFTCEWDASAASCVLAGTSSLCATYFPPGCGPAHCAFDTYLQQCNIAEPCSCTTTGMSGSTPVPTGCLRNHNEPGYEGVPICYLNGGVEHVASLCGCSANSDTYPGASFHACVPQDDCNVVHLESDEYPEVTGNYVAVEIDVNPNGCVPTTVFVADDFGFANSLVFFAAVADYGFSPENVAWRNLDKTWLLYEYVDYAIIFEGAALNGFITAEPVPLTKQVSDTSPSALTGVWDLRVGTGLRRPTDVSATCMSKFPCSRPFITPAPSSIDDNMDIPAKLQALQSTPRIAARAQRILYTTLHHHFTLSVLALHKPMLNAFYTASLPNTATRAFIPTIARITCEGASRANATISVPTVAVVLDMLEEIHAEGSFSLSLAPYATYLCTINTIGDTCIPATIEDKVLITPPLPPLAPVRGLEVTHVTRACVDVRWAPISPLEFRGPLLGYDVVITQGGVPISSVRVLQAHAHVCNLRVGQPYNVSVTADNGVGRTDPVSVPFYAASGVIEVRLNVTAERIDDIDDIDDSDDSVQLSWLPLSRQAGAGTIQRYHIAVFSARRLSDLRSLSLPHSTDPAELVTATPDRCTFEGLTIMSASSVHSTDPNAKVVVVLSGFAPHLAYAIAVAPENREHVGPFSSIATVDATISAASSGGSGLLLAETIAIVTIVLVIAVIGLVIVIVRHRAHRAGTKRTRIKLPSDIGAFTIRNSSSVLAVRLLFSDPFFDVFAGHMPKWNAEARCMVEQPITIKQLRDPQDRDHLDVLRNEVCALHALRNSDHRVIELIGVHIHKRLAFIVVSPKRCSLHRLLLDSRAIPGRPALIDLPQLVQLATQVIAGLSFVHERRIVHRALCAAHIFVHENGQLQIGGFSAAIVLPKPTKSSGGKRKPGRIDTEKLSEAVLSDLLQVRWMAPESIADCVFNFASDTYSLGVVLWELFTYGQQPWAGFSNAEVAQNVAKLGRTLARPQACPMQLYQVMKSCWDANPPDRPVLPALSEQLQQAINSSLLESLSSFKSTDGLHRGHESPLEQKPSRTSLFGNVEALDVTGLGIFGGDDDTAVADMSPNDRDQMMMVYMMGHKDDQDEDNWTNRTSSRPASPKANTRFSFV</sequence>
<dbReference type="InterPro" id="IPR050122">
    <property type="entry name" value="RTK"/>
</dbReference>
<protein>
    <submittedName>
        <fullName evidence="14">TK protein kinase</fullName>
    </submittedName>
</protein>
<keyword evidence="7 11" id="KW-1133">Transmembrane helix</keyword>
<dbReference type="SUPFAM" id="SSF49265">
    <property type="entry name" value="Fibronectin type III"/>
    <property type="match status" value="1"/>
</dbReference>
<keyword evidence="14" id="KW-0808">Transferase</keyword>
<dbReference type="OrthoDB" id="79687at2759"/>
<dbReference type="PROSITE" id="PS50011">
    <property type="entry name" value="PROTEIN_KINASE_DOM"/>
    <property type="match status" value="1"/>
</dbReference>
<evidence type="ECO:0000313" key="15">
    <source>
        <dbReference type="Proteomes" id="UP000007799"/>
    </source>
</evidence>
<feature type="domain" description="Fibronectin type-III" evidence="13">
    <location>
        <begin position="674"/>
        <end position="764"/>
    </location>
</feature>
<dbReference type="Pfam" id="PF07714">
    <property type="entry name" value="PK_Tyr_Ser-Thr"/>
    <property type="match status" value="1"/>
</dbReference>
<evidence type="ECO:0000256" key="6">
    <source>
        <dbReference type="ARBA" id="ARBA00022840"/>
    </source>
</evidence>
<dbReference type="CDD" id="cd00063">
    <property type="entry name" value="FN3"/>
    <property type="match status" value="1"/>
</dbReference>
<dbReference type="GO" id="GO:0005886">
    <property type="term" value="C:plasma membrane"/>
    <property type="evidence" value="ECO:0007669"/>
    <property type="project" value="TreeGrafter"/>
</dbReference>
<dbReference type="Pfam" id="PF00041">
    <property type="entry name" value="fn3"/>
    <property type="match status" value="1"/>
</dbReference>
<accession>F2UA49</accession>
<evidence type="ECO:0000313" key="14">
    <source>
        <dbReference type="EMBL" id="EGD73625.1"/>
    </source>
</evidence>
<dbReference type="Proteomes" id="UP000007799">
    <property type="component" value="Unassembled WGS sequence"/>
</dbReference>
<dbReference type="STRING" id="946362.F2UA49"/>
<dbReference type="RefSeq" id="XP_004993906.1">
    <property type="nucleotide sequence ID" value="XM_004993849.1"/>
</dbReference>
<dbReference type="EMBL" id="GL832966">
    <property type="protein sequence ID" value="EGD73625.1"/>
    <property type="molecule type" value="Genomic_DNA"/>
</dbReference>
<evidence type="ECO:0000256" key="2">
    <source>
        <dbReference type="ARBA" id="ARBA00022692"/>
    </source>
</evidence>
<dbReference type="GeneID" id="16074484"/>
<evidence type="ECO:0000259" key="12">
    <source>
        <dbReference type="PROSITE" id="PS50011"/>
    </source>
</evidence>
<evidence type="ECO:0000256" key="4">
    <source>
        <dbReference type="ARBA" id="ARBA00022737"/>
    </source>
</evidence>
<feature type="region of interest" description="Disordered" evidence="10">
    <location>
        <begin position="1337"/>
        <end position="1364"/>
    </location>
</feature>
<feature type="transmembrane region" description="Helical" evidence="11">
    <location>
        <begin position="914"/>
        <end position="939"/>
    </location>
</feature>
<dbReference type="OMA" id="WIVIVEP"/>
<keyword evidence="9" id="KW-0325">Glycoprotein</keyword>
<dbReference type="InterPro" id="IPR011009">
    <property type="entry name" value="Kinase-like_dom_sf"/>
</dbReference>
<feature type="compositionally biased region" description="Polar residues" evidence="10">
    <location>
        <begin position="1345"/>
        <end position="1364"/>
    </location>
</feature>
<reference evidence="14" key="1">
    <citation type="submission" date="2009-08" db="EMBL/GenBank/DDBJ databases">
        <title>Annotation of Salpingoeca rosetta.</title>
        <authorList>
            <consortium name="The Broad Institute Genome Sequencing Platform"/>
            <person name="Russ C."/>
            <person name="Cuomo C."/>
            <person name="Burger G."/>
            <person name="Gray M.W."/>
            <person name="Holland P.W.H."/>
            <person name="King N."/>
            <person name="Lang F.B.F."/>
            <person name="Roger A.J."/>
            <person name="Ruiz-Trillo I."/>
            <person name="Young S.K."/>
            <person name="Zeng Q."/>
            <person name="Gargeya S."/>
            <person name="Alvarado L."/>
            <person name="Berlin A."/>
            <person name="Chapman S.B."/>
            <person name="Chen Z."/>
            <person name="Freedman E."/>
            <person name="Gellesch M."/>
            <person name="Goldberg J."/>
            <person name="Griggs A."/>
            <person name="Gujja S."/>
            <person name="Heilman E."/>
            <person name="Heiman D."/>
            <person name="Howarth C."/>
            <person name="Mehta T."/>
            <person name="Neiman D."/>
            <person name="Pearson M."/>
            <person name="Roberts A."/>
            <person name="Saif S."/>
            <person name="Shea T."/>
            <person name="Shenoy N."/>
            <person name="Sisk P."/>
            <person name="Stolte C."/>
            <person name="Sykes S."/>
            <person name="White J."/>
            <person name="Yandava C."/>
            <person name="Haas B."/>
            <person name="Nusbaum C."/>
            <person name="Birren B."/>
        </authorList>
    </citation>
    <scope>NUCLEOTIDE SEQUENCE [LARGE SCALE GENOMIC DNA]</scope>
    <source>
        <strain evidence="14">ATCC 50818</strain>
    </source>
</reference>
<comment type="subcellular location">
    <subcellularLocation>
        <location evidence="1">Membrane</location>
        <topology evidence="1">Single-pass type I membrane protein</topology>
    </subcellularLocation>
</comment>
<evidence type="ECO:0000256" key="10">
    <source>
        <dbReference type="SAM" id="MobiDB-lite"/>
    </source>
</evidence>
<evidence type="ECO:0000256" key="7">
    <source>
        <dbReference type="ARBA" id="ARBA00022989"/>
    </source>
</evidence>
<evidence type="ECO:0000256" key="8">
    <source>
        <dbReference type="ARBA" id="ARBA00023136"/>
    </source>
</evidence>
<dbReference type="InterPro" id="IPR003961">
    <property type="entry name" value="FN3_dom"/>
</dbReference>
<dbReference type="PROSITE" id="PS50853">
    <property type="entry name" value="FN3"/>
    <property type="match status" value="1"/>
</dbReference>
<keyword evidence="2 11" id="KW-0812">Transmembrane</keyword>
<evidence type="ECO:0000256" key="5">
    <source>
        <dbReference type="ARBA" id="ARBA00022741"/>
    </source>
</evidence>
<dbReference type="InterPro" id="IPR036116">
    <property type="entry name" value="FN3_sf"/>
</dbReference>
<name>F2UA49_SALR5</name>
<keyword evidence="4" id="KW-0677">Repeat</keyword>
<dbReference type="GO" id="GO:0004714">
    <property type="term" value="F:transmembrane receptor protein tyrosine kinase activity"/>
    <property type="evidence" value="ECO:0007669"/>
    <property type="project" value="TreeGrafter"/>
</dbReference>
<gene>
    <name evidence="14" type="ORF">PTSG_05332</name>
</gene>
<dbReference type="GO" id="GO:0007169">
    <property type="term" value="P:cell surface receptor protein tyrosine kinase signaling pathway"/>
    <property type="evidence" value="ECO:0007669"/>
    <property type="project" value="TreeGrafter"/>
</dbReference>
<organism evidence="15">
    <name type="scientific">Salpingoeca rosetta (strain ATCC 50818 / BSB-021)</name>
    <dbReference type="NCBI Taxonomy" id="946362"/>
    <lineage>
        <taxon>Eukaryota</taxon>
        <taxon>Choanoflagellata</taxon>
        <taxon>Craspedida</taxon>
        <taxon>Salpingoecidae</taxon>
        <taxon>Salpingoeca</taxon>
    </lineage>
</organism>
<dbReference type="SMART" id="SM00060">
    <property type="entry name" value="FN3"/>
    <property type="match status" value="2"/>
</dbReference>
<evidence type="ECO:0000256" key="11">
    <source>
        <dbReference type="SAM" id="Phobius"/>
    </source>
</evidence>
<keyword evidence="6" id="KW-0067">ATP-binding</keyword>
<proteinExistence type="predicted"/>